<dbReference type="STRING" id="1685382.AVJ23_05510"/>
<organism evidence="1 2">
    <name type="scientific">Pseudoponticoccus marisrubri</name>
    <dbReference type="NCBI Taxonomy" id="1685382"/>
    <lineage>
        <taxon>Bacteria</taxon>
        <taxon>Pseudomonadati</taxon>
        <taxon>Pseudomonadota</taxon>
        <taxon>Alphaproteobacteria</taxon>
        <taxon>Rhodobacterales</taxon>
        <taxon>Roseobacteraceae</taxon>
        <taxon>Pseudoponticoccus</taxon>
    </lineage>
</organism>
<reference evidence="1 2" key="1">
    <citation type="submission" date="2015-12" db="EMBL/GenBank/DDBJ databases">
        <authorList>
            <person name="Shamseldin A."/>
            <person name="Moawad H."/>
            <person name="Abd El-Rahim W.M."/>
            <person name="Sadowsky M.J."/>
        </authorList>
    </citation>
    <scope>NUCLEOTIDE SEQUENCE [LARGE SCALE GENOMIC DNA]</scope>
    <source>
        <strain evidence="1 2">SJ5A-1</strain>
    </source>
</reference>
<accession>A0A0W7WN69</accession>
<evidence type="ECO:0000313" key="2">
    <source>
        <dbReference type="Proteomes" id="UP000054396"/>
    </source>
</evidence>
<comment type="caution">
    <text evidence="1">The sequence shown here is derived from an EMBL/GenBank/DDBJ whole genome shotgun (WGS) entry which is preliminary data.</text>
</comment>
<protein>
    <submittedName>
        <fullName evidence="1">Uncharacterized protein</fullName>
    </submittedName>
</protein>
<evidence type="ECO:0000313" key="1">
    <source>
        <dbReference type="EMBL" id="KUF12032.1"/>
    </source>
</evidence>
<gene>
    <name evidence="1" type="ORF">AVJ23_05510</name>
</gene>
<name>A0A0W7WN69_9RHOB</name>
<proteinExistence type="predicted"/>
<sequence>MILLLAGCALDREDAVREELRRWLLLAETRHFTSKPSCTAAVFALVSASVKMAGGPRRVRNFTEARLLIGQGRAVLFDMPGRSPSEISSGLMARDLAAGLGLLSSGVGPSLACMEQDAIRAGFHAVLTSPQAVTIYDPPNNALILVDPTRRLALFLRGNV</sequence>
<keyword evidence="2" id="KW-1185">Reference proteome</keyword>
<dbReference type="AlphaFoldDB" id="A0A0W7WN69"/>
<dbReference type="Proteomes" id="UP000054396">
    <property type="component" value="Unassembled WGS sequence"/>
</dbReference>
<dbReference type="EMBL" id="LPXO01000002">
    <property type="protein sequence ID" value="KUF12032.1"/>
    <property type="molecule type" value="Genomic_DNA"/>
</dbReference>